<proteinExistence type="predicted"/>
<evidence type="ECO:0008006" key="4">
    <source>
        <dbReference type="Google" id="ProtNLM"/>
    </source>
</evidence>
<dbReference type="AlphaFoldDB" id="A0AAD9N0S9"/>
<feature type="transmembrane region" description="Helical" evidence="1">
    <location>
        <begin position="246"/>
        <end position="268"/>
    </location>
</feature>
<dbReference type="EMBL" id="JAODUP010000314">
    <property type="protein sequence ID" value="KAK2152932.1"/>
    <property type="molecule type" value="Genomic_DNA"/>
</dbReference>
<reference evidence="2" key="1">
    <citation type="journal article" date="2023" name="Mol. Biol. Evol.">
        <title>Third-Generation Sequencing Reveals the Adaptive Role of the Epigenome in Three Deep-Sea Polychaetes.</title>
        <authorList>
            <person name="Perez M."/>
            <person name="Aroh O."/>
            <person name="Sun Y."/>
            <person name="Lan Y."/>
            <person name="Juniper S.K."/>
            <person name="Young C.R."/>
            <person name="Angers B."/>
            <person name="Qian P.Y."/>
        </authorList>
    </citation>
    <scope>NUCLEOTIDE SEQUENCE</scope>
    <source>
        <strain evidence="2">P08H-3</strain>
    </source>
</reference>
<accession>A0AAD9N0S9</accession>
<dbReference type="InterPro" id="IPR043159">
    <property type="entry name" value="Lectin_gal-bd_sf"/>
</dbReference>
<comment type="caution">
    <text evidence="2">The sequence shown here is derived from an EMBL/GenBank/DDBJ whole genome shotgun (WGS) entry which is preliminary data.</text>
</comment>
<evidence type="ECO:0000256" key="1">
    <source>
        <dbReference type="SAM" id="Phobius"/>
    </source>
</evidence>
<dbReference type="Gene3D" id="2.60.120.740">
    <property type="match status" value="1"/>
</dbReference>
<keyword evidence="1" id="KW-0472">Membrane</keyword>
<protein>
    <recommendedName>
        <fullName evidence="4">SUEL-type lectin domain-containing protein</fullName>
    </recommendedName>
</protein>
<dbReference type="CDD" id="cd22823">
    <property type="entry name" value="Gal_Rha_Lectin"/>
    <property type="match status" value="1"/>
</dbReference>
<gene>
    <name evidence="2" type="ORF">LSH36_314g01059</name>
</gene>
<name>A0AAD9N0S9_9ANNE</name>
<sequence length="381" mass="43427">MRNTKSIFTFTDSTRFISVCTNGYWNDELCPVNTILKLEDVEIGLPSCRVPCRVSQSLSDVQSLNESHRDLLLEMKFRCNGRRKCENLYLQPVVNNRYRCKVSESFTDFKRFTYRCLPADTKVVVCNDEMAMNVSCESDKVLHIQNIIYGAICTYDINITCTENKSTNAILYLEFAKESTLHELREKCHGRNQCQLEVKADPFLHRAPELCTLPKHELNEASVYFSCKHSASWSSQVPPQTRISKYLLTIFLPIGILIMIIIVIIIVIRTTSVNCVHGRSRRIPSMLPRPEHCREPHYLQPPSDGADIGREVANSNQYTASYSSGDSTVYSNVRKTDFVHGNGRGTKGNRRQESWVEECQVSKREGGILGVTGFVNELRSF</sequence>
<organism evidence="2 3">
    <name type="scientific">Paralvinella palmiformis</name>
    <dbReference type="NCBI Taxonomy" id="53620"/>
    <lineage>
        <taxon>Eukaryota</taxon>
        <taxon>Metazoa</taxon>
        <taxon>Spiralia</taxon>
        <taxon>Lophotrochozoa</taxon>
        <taxon>Annelida</taxon>
        <taxon>Polychaeta</taxon>
        <taxon>Sedentaria</taxon>
        <taxon>Canalipalpata</taxon>
        <taxon>Terebellida</taxon>
        <taxon>Terebelliformia</taxon>
        <taxon>Alvinellidae</taxon>
        <taxon>Paralvinella</taxon>
    </lineage>
</organism>
<evidence type="ECO:0000313" key="2">
    <source>
        <dbReference type="EMBL" id="KAK2152932.1"/>
    </source>
</evidence>
<keyword evidence="1" id="KW-1133">Transmembrane helix</keyword>
<evidence type="ECO:0000313" key="3">
    <source>
        <dbReference type="Proteomes" id="UP001208570"/>
    </source>
</evidence>
<keyword evidence="1" id="KW-0812">Transmembrane</keyword>
<dbReference type="Proteomes" id="UP001208570">
    <property type="component" value="Unassembled WGS sequence"/>
</dbReference>
<keyword evidence="3" id="KW-1185">Reference proteome</keyword>